<feature type="domain" description="Smf/DprA SLOG" evidence="3">
    <location>
        <begin position="104"/>
        <end position="298"/>
    </location>
</feature>
<name>A0A229RAZ1_AMYAL</name>
<dbReference type="Gene3D" id="3.40.50.450">
    <property type="match status" value="1"/>
</dbReference>
<dbReference type="InterPro" id="IPR057666">
    <property type="entry name" value="DrpA_SLOG"/>
</dbReference>
<dbReference type="NCBIfam" id="TIGR00732">
    <property type="entry name" value="dprA"/>
    <property type="match status" value="1"/>
</dbReference>
<dbReference type="RefSeq" id="WP_020630585.1">
    <property type="nucleotide sequence ID" value="NZ_KB913032.1"/>
</dbReference>
<dbReference type="GO" id="GO:0009294">
    <property type="term" value="P:DNA-mediated transformation"/>
    <property type="evidence" value="ECO:0007669"/>
    <property type="project" value="InterPro"/>
</dbReference>
<proteinExistence type="inferred from homology"/>
<dbReference type="Gene3D" id="1.10.10.10">
    <property type="entry name" value="Winged helix-like DNA-binding domain superfamily/Winged helix DNA-binding domain"/>
    <property type="match status" value="1"/>
</dbReference>
<dbReference type="OrthoDB" id="9785707at2"/>
<organism evidence="5 6">
    <name type="scientific">Amycolatopsis alba DSM 44262</name>
    <dbReference type="NCBI Taxonomy" id="1125972"/>
    <lineage>
        <taxon>Bacteria</taxon>
        <taxon>Bacillati</taxon>
        <taxon>Actinomycetota</taxon>
        <taxon>Actinomycetes</taxon>
        <taxon>Pseudonocardiales</taxon>
        <taxon>Pseudonocardiaceae</taxon>
        <taxon>Amycolatopsis</taxon>
    </lineage>
</organism>
<dbReference type="PANTHER" id="PTHR43022">
    <property type="entry name" value="PROTEIN SMF"/>
    <property type="match status" value="1"/>
</dbReference>
<comment type="similarity">
    <text evidence="1">Belongs to the DprA/Smf family.</text>
</comment>
<feature type="compositionally biased region" description="Basic and acidic residues" evidence="2">
    <location>
        <begin position="317"/>
        <end position="342"/>
    </location>
</feature>
<evidence type="ECO:0000256" key="1">
    <source>
        <dbReference type="ARBA" id="ARBA00006525"/>
    </source>
</evidence>
<gene>
    <name evidence="5" type="primary">dprA</name>
    <name evidence="5" type="ORF">CFP75_37785</name>
</gene>
<dbReference type="AlphaFoldDB" id="A0A229RAZ1"/>
<feature type="domain" description="DprA winged helix" evidence="4">
    <location>
        <begin position="312"/>
        <end position="369"/>
    </location>
</feature>
<dbReference type="EMBL" id="NMQU01000144">
    <property type="protein sequence ID" value="OXM43621.1"/>
    <property type="molecule type" value="Genomic_DNA"/>
</dbReference>
<dbReference type="Proteomes" id="UP000215563">
    <property type="component" value="Unassembled WGS sequence"/>
</dbReference>
<accession>A0A229RAZ1</accession>
<dbReference type="SUPFAM" id="SSF102405">
    <property type="entry name" value="MCP/YpsA-like"/>
    <property type="match status" value="1"/>
</dbReference>
<comment type="caution">
    <text evidence="5">The sequence shown here is derived from an EMBL/GenBank/DDBJ whole genome shotgun (WGS) entry which is preliminary data.</text>
</comment>
<dbReference type="InterPro" id="IPR036388">
    <property type="entry name" value="WH-like_DNA-bd_sf"/>
</dbReference>
<dbReference type="InterPro" id="IPR003488">
    <property type="entry name" value="DprA"/>
</dbReference>
<evidence type="ECO:0000259" key="4">
    <source>
        <dbReference type="Pfam" id="PF17782"/>
    </source>
</evidence>
<keyword evidence="6" id="KW-1185">Reference proteome</keyword>
<dbReference type="Pfam" id="PF17782">
    <property type="entry name" value="WHD_DprA"/>
    <property type="match status" value="1"/>
</dbReference>
<protein>
    <submittedName>
        <fullName evidence="5">DNA processing protein DprA</fullName>
    </submittedName>
</protein>
<reference evidence="5 6" key="1">
    <citation type="submission" date="2017-07" db="EMBL/GenBank/DDBJ databases">
        <title>Amycolatopsis alba DSM 44262 Genome sequencing and assembly.</title>
        <authorList>
            <person name="Kaur N."/>
            <person name="Mayilraj S."/>
        </authorList>
    </citation>
    <scope>NUCLEOTIDE SEQUENCE [LARGE SCALE GENOMIC DNA]</scope>
    <source>
        <strain evidence="5 6">DSM 44262</strain>
    </source>
</reference>
<sequence length="379" mass="39866">MSELEAERIARSYLLRVAEPPAPALVGFVGEHGPVVAAERVSRADCPPKVRDETAARRAHDYAERDLERAAATETRLVIPEDGEWPAWPLLSLAVAQGRGVSGAAPPLALWVRGPARLDEAVDQAIAIVGARAATEYGEHNAAELGYHLASRGIPVFSGAAYGIDGAAHRGALSADGTTVALLGCGIDAGYPAQHTTLLRIIGKTGAVVSEYPPGTSPARHRFLVRNRLIAALTEGTVVVEAGRRSGARNTAGTAGALGKVVMAMPGPVSSGMSAGCHALIREGEATLVTSVDEILETAGRLGQPGTDPSKPRRHTDRLGPEALRVHDALSERSPRPVERIAAESGVPVERVRSLLPELELDGFAERSDAGWRRRPAKT</sequence>
<evidence type="ECO:0000313" key="6">
    <source>
        <dbReference type="Proteomes" id="UP000215563"/>
    </source>
</evidence>
<dbReference type="PANTHER" id="PTHR43022:SF1">
    <property type="entry name" value="PROTEIN SMF"/>
    <property type="match status" value="1"/>
</dbReference>
<evidence type="ECO:0000313" key="5">
    <source>
        <dbReference type="EMBL" id="OXM43621.1"/>
    </source>
</evidence>
<dbReference type="InterPro" id="IPR041614">
    <property type="entry name" value="DprA_WH"/>
</dbReference>
<dbReference type="Pfam" id="PF02481">
    <property type="entry name" value="DNA_processg_A"/>
    <property type="match status" value="1"/>
</dbReference>
<evidence type="ECO:0000256" key="2">
    <source>
        <dbReference type="SAM" id="MobiDB-lite"/>
    </source>
</evidence>
<evidence type="ECO:0000259" key="3">
    <source>
        <dbReference type="Pfam" id="PF02481"/>
    </source>
</evidence>
<feature type="region of interest" description="Disordered" evidence="2">
    <location>
        <begin position="299"/>
        <end position="342"/>
    </location>
</feature>